<sequence>MQFELRPLEGRFVVERAKSPADVDQDTWLALVRAPEGLTVIRRATPTDPDATERWSALYGGDTPHALDLPGVLARLLTPLAEAGVPVFVASTYDADVILVPEAQLTAAGQALGEAGVTVTSPAQESGTPPDATACGRPAPDAPPW</sequence>
<dbReference type="Pfam" id="PF13840">
    <property type="entry name" value="ACT_7"/>
    <property type="match status" value="1"/>
</dbReference>
<dbReference type="EMBL" id="CP163439">
    <property type="protein sequence ID" value="XDQ36637.1"/>
    <property type="molecule type" value="Genomic_DNA"/>
</dbReference>
<evidence type="ECO:0000259" key="2">
    <source>
        <dbReference type="Pfam" id="PF13840"/>
    </source>
</evidence>
<dbReference type="Gene3D" id="3.30.2130.10">
    <property type="entry name" value="VC0802-like"/>
    <property type="match status" value="1"/>
</dbReference>
<gene>
    <name evidence="3" type="ORF">AB5J49_26715</name>
</gene>
<reference evidence="3" key="1">
    <citation type="submission" date="2024-07" db="EMBL/GenBank/DDBJ databases">
        <authorList>
            <person name="Yu S.T."/>
        </authorList>
    </citation>
    <scope>NUCLEOTIDE SEQUENCE</scope>
    <source>
        <strain evidence="3">R28</strain>
    </source>
</reference>
<protein>
    <submittedName>
        <fullName evidence="3">ACT domain-containing protein</fullName>
    </submittedName>
</protein>
<proteinExistence type="predicted"/>
<feature type="domain" description="CASTOR ACT" evidence="2">
    <location>
        <begin position="52"/>
        <end position="112"/>
    </location>
</feature>
<dbReference type="SUPFAM" id="SSF55021">
    <property type="entry name" value="ACT-like"/>
    <property type="match status" value="1"/>
</dbReference>
<evidence type="ECO:0000313" key="3">
    <source>
        <dbReference type="EMBL" id="XDQ36637.1"/>
    </source>
</evidence>
<organism evidence="3">
    <name type="scientific">Streptomyces sp. R28</name>
    <dbReference type="NCBI Taxonomy" id="3238628"/>
    <lineage>
        <taxon>Bacteria</taxon>
        <taxon>Bacillati</taxon>
        <taxon>Actinomycetota</taxon>
        <taxon>Actinomycetes</taxon>
        <taxon>Kitasatosporales</taxon>
        <taxon>Streptomycetaceae</taxon>
        <taxon>Streptomyces</taxon>
    </lineage>
</organism>
<feature type="region of interest" description="Disordered" evidence="1">
    <location>
        <begin position="119"/>
        <end position="145"/>
    </location>
</feature>
<accession>A0AB39Q2U0</accession>
<dbReference type="AlphaFoldDB" id="A0AB39Q2U0"/>
<dbReference type="InterPro" id="IPR045865">
    <property type="entry name" value="ACT-like_dom_sf"/>
</dbReference>
<dbReference type="InterPro" id="IPR027795">
    <property type="entry name" value="CASTOR_ACT_dom"/>
</dbReference>
<evidence type="ECO:0000256" key="1">
    <source>
        <dbReference type="SAM" id="MobiDB-lite"/>
    </source>
</evidence>
<dbReference type="RefSeq" id="WP_369171272.1">
    <property type="nucleotide sequence ID" value="NZ_CP163439.1"/>
</dbReference>
<name>A0AB39Q2U0_9ACTN</name>